<reference evidence="9" key="4">
    <citation type="submission" date="2025-08" db="UniProtKB">
        <authorList>
            <consortium name="Ensembl"/>
        </authorList>
    </citation>
    <scope>IDENTIFICATION</scope>
</reference>
<reference evidence="9" key="3">
    <citation type="submission" date="2020-05" db="EMBL/GenBank/DDBJ databases">
        <title>Electrophorus electricus (electric eel) genome, fEleEle1, primary haplotype.</title>
        <authorList>
            <person name="Myers G."/>
            <person name="Meyer A."/>
            <person name="Fedrigo O."/>
            <person name="Formenti G."/>
            <person name="Rhie A."/>
            <person name="Tracey A."/>
            <person name="Sims Y."/>
            <person name="Jarvis E.D."/>
        </authorList>
    </citation>
    <scope>NUCLEOTIDE SEQUENCE [LARGE SCALE GENOMIC DNA]</scope>
</reference>
<reference evidence="9" key="5">
    <citation type="submission" date="2025-09" db="UniProtKB">
        <authorList>
            <consortium name="Ensembl"/>
        </authorList>
    </citation>
    <scope>IDENTIFICATION</scope>
</reference>
<dbReference type="PANTHER" id="PTHR31395:SF18">
    <property type="entry name" value="PROTEIN SHISA-2 HOMOLOG PRECURSOR"/>
    <property type="match status" value="1"/>
</dbReference>
<feature type="chain" id="PRO_5044317832" description="Shisa N-terminal domain-containing protein" evidence="7">
    <location>
        <begin position="21"/>
        <end position="257"/>
    </location>
</feature>
<feature type="domain" description="Shisa N-terminal" evidence="8">
    <location>
        <begin position="23"/>
        <end position="77"/>
    </location>
</feature>
<keyword evidence="3 6" id="KW-1133">Transmembrane helix</keyword>
<keyword evidence="7" id="KW-0732">Signal</keyword>
<dbReference type="InterPro" id="IPR026910">
    <property type="entry name" value="Shisa"/>
</dbReference>
<feature type="compositionally biased region" description="Polar residues" evidence="5">
    <location>
        <begin position="127"/>
        <end position="143"/>
    </location>
</feature>
<evidence type="ECO:0000256" key="4">
    <source>
        <dbReference type="ARBA" id="ARBA00023136"/>
    </source>
</evidence>
<evidence type="ECO:0000256" key="6">
    <source>
        <dbReference type="SAM" id="Phobius"/>
    </source>
</evidence>
<protein>
    <recommendedName>
        <fullName evidence="8">Shisa N-terminal domain-containing protein</fullName>
    </recommendedName>
</protein>
<dbReference type="Ensembl" id="ENSEEET00000013882.2">
    <property type="protein sequence ID" value="ENSEEEP00000013712.2"/>
    <property type="gene ID" value="ENSEEEG00000006838.2"/>
</dbReference>
<keyword evidence="10" id="KW-1185">Reference proteome</keyword>
<dbReference type="GeneTree" id="ENSGT00940000157443"/>
<evidence type="ECO:0000313" key="10">
    <source>
        <dbReference type="Proteomes" id="UP000314983"/>
    </source>
</evidence>
<reference evidence="10" key="1">
    <citation type="journal article" date="2014" name="Science">
        <title>Nonhuman genetics. Genomic basis for the convergent evolution of electric organs.</title>
        <authorList>
            <person name="Gallant J.R."/>
            <person name="Traeger L.L."/>
            <person name="Volkening J.D."/>
            <person name="Moffett H."/>
            <person name="Chen P.H."/>
            <person name="Novina C.D."/>
            <person name="Phillips G.N.Jr."/>
            <person name="Anand R."/>
            <person name="Wells G.B."/>
            <person name="Pinch M."/>
            <person name="Guth R."/>
            <person name="Unguez G.A."/>
            <person name="Albert J.S."/>
            <person name="Zakon H.H."/>
            <person name="Samanta M.P."/>
            <person name="Sussman M.R."/>
        </authorList>
    </citation>
    <scope>NUCLEOTIDE SEQUENCE [LARGE SCALE GENOMIC DNA]</scope>
</reference>
<evidence type="ECO:0000256" key="7">
    <source>
        <dbReference type="SAM" id="SignalP"/>
    </source>
</evidence>
<evidence type="ECO:0000256" key="3">
    <source>
        <dbReference type="ARBA" id="ARBA00022989"/>
    </source>
</evidence>
<organism evidence="9 10">
    <name type="scientific">Electrophorus electricus</name>
    <name type="common">Electric eel</name>
    <name type="synonym">Gymnotus electricus</name>
    <dbReference type="NCBI Taxonomy" id="8005"/>
    <lineage>
        <taxon>Eukaryota</taxon>
        <taxon>Metazoa</taxon>
        <taxon>Chordata</taxon>
        <taxon>Craniata</taxon>
        <taxon>Vertebrata</taxon>
        <taxon>Euteleostomi</taxon>
        <taxon>Actinopterygii</taxon>
        <taxon>Neopterygii</taxon>
        <taxon>Teleostei</taxon>
        <taxon>Ostariophysi</taxon>
        <taxon>Gymnotiformes</taxon>
        <taxon>Gymnotoidei</taxon>
        <taxon>Gymnotidae</taxon>
        <taxon>Electrophorus</taxon>
    </lineage>
</organism>
<evidence type="ECO:0000256" key="2">
    <source>
        <dbReference type="ARBA" id="ARBA00022692"/>
    </source>
</evidence>
<sequence>PQSSLQCKILILAAAPLACAVSGEYCHAWVDSIDTRHRGFHCPERYDGEDARYCCGTCALRYCCPSAEARLDQSACDAERDRAEKTRKIRVSVPTYLPFVIVASVFLSFVLLGSMVSICCCRCVQSSPTERQGGPTPTQTSLLESDGPSPKSSTHSSTSTVAPAGSHPPRPGPSELSAYGPTVTAFPGLPAQAFAPTLHQGAAQFYQPCLRYPLPPEHTMLMGPAFLDGCVAFGQTHRQPFPQDPMHTEPIHATVTF</sequence>
<evidence type="ECO:0000256" key="1">
    <source>
        <dbReference type="ARBA" id="ARBA00004370"/>
    </source>
</evidence>
<feature type="region of interest" description="Disordered" evidence="5">
    <location>
        <begin position="127"/>
        <end position="179"/>
    </location>
</feature>
<dbReference type="InterPro" id="IPR053891">
    <property type="entry name" value="Shisa_N"/>
</dbReference>
<dbReference type="Pfam" id="PF13908">
    <property type="entry name" value="Shisa_N"/>
    <property type="match status" value="1"/>
</dbReference>
<comment type="subcellular location">
    <subcellularLocation>
        <location evidence="1">Membrane</location>
    </subcellularLocation>
</comment>
<evidence type="ECO:0000259" key="8">
    <source>
        <dbReference type="Pfam" id="PF13908"/>
    </source>
</evidence>
<proteinExistence type="predicted"/>
<feature type="compositionally biased region" description="Low complexity" evidence="5">
    <location>
        <begin position="145"/>
        <end position="163"/>
    </location>
</feature>
<dbReference type="OMA" id="ATFCCGS"/>
<keyword evidence="2 6" id="KW-0812">Transmembrane</keyword>
<feature type="transmembrane region" description="Helical" evidence="6">
    <location>
        <begin position="95"/>
        <end position="118"/>
    </location>
</feature>
<evidence type="ECO:0000313" key="9">
    <source>
        <dbReference type="Ensembl" id="ENSEEEP00000013712.2"/>
    </source>
</evidence>
<evidence type="ECO:0000256" key="5">
    <source>
        <dbReference type="SAM" id="MobiDB-lite"/>
    </source>
</evidence>
<reference evidence="10" key="2">
    <citation type="journal article" date="2017" name="Sci. Adv.">
        <title>A tail of two voltages: Proteomic comparison of the three electric organs of the electric eel.</title>
        <authorList>
            <person name="Traeger L.L."/>
            <person name="Sabat G."/>
            <person name="Barrett-Wilt G.A."/>
            <person name="Wells G.B."/>
            <person name="Sussman M.R."/>
        </authorList>
    </citation>
    <scope>NUCLEOTIDE SEQUENCE [LARGE SCALE GENOMIC DNA]</scope>
</reference>
<dbReference type="AlphaFoldDB" id="A0A4W4EQI2"/>
<feature type="signal peptide" evidence="7">
    <location>
        <begin position="1"/>
        <end position="20"/>
    </location>
</feature>
<gene>
    <name evidence="9" type="primary">shisa2a</name>
</gene>
<keyword evidence="4 6" id="KW-0472">Membrane</keyword>
<dbReference type="STRING" id="8005.ENSEEEP00000013712"/>
<accession>A0A4W4EQI2</accession>
<dbReference type="GO" id="GO:0016020">
    <property type="term" value="C:membrane"/>
    <property type="evidence" value="ECO:0007669"/>
    <property type="project" value="UniProtKB-SubCell"/>
</dbReference>
<name>A0A4W4EQI2_ELEEL</name>
<dbReference type="Proteomes" id="UP000314983">
    <property type="component" value="Chromosome 6"/>
</dbReference>
<dbReference type="PANTHER" id="PTHR31395">
    <property type="entry name" value="SHISA"/>
    <property type="match status" value="1"/>
</dbReference>